<evidence type="ECO:0000313" key="6">
    <source>
        <dbReference type="EMBL" id="KAF2894123.1"/>
    </source>
</evidence>
<dbReference type="Gene3D" id="3.40.50.300">
    <property type="entry name" value="P-loop containing nucleotide triphosphate hydrolases"/>
    <property type="match status" value="1"/>
</dbReference>
<comment type="cofactor">
    <cofactor evidence="1">
        <name>Mg(2+)</name>
        <dbReference type="ChEBI" id="CHEBI:18420"/>
    </cofactor>
</comment>
<keyword evidence="1" id="KW-0378">Hydrolase</keyword>
<dbReference type="CDD" id="cd18809">
    <property type="entry name" value="SF1_C_RecD"/>
    <property type="match status" value="1"/>
</dbReference>
<gene>
    <name evidence="6" type="ORF">ILUMI_12050</name>
</gene>
<dbReference type="GO" id="GO:0005524">
    <property type="term" value="F:ATP binding"/>
    <property type="evidence" value="ECO:0007669"/>
    <property type="project" value="UniProtKB-KW"/>
</dbReference>
<dbReference type="Pfam" id="PF14214">
    <property type="entry name" value="Helitron_like_N"/>
    <property type="match status" value="1"/>
</dbReference>
<feature type="region of interest" description="Disordered" evidence="2">
    <location>
        <begin position="1"/>
        <end position="96"/>
    </location>
</feature>
<reference evidence="6" key="1">
    <citation type="submission" date="2019-08" db="EMBL/GenBank/DDBJ databases">
        <title>The genome of the North American firefly Photinus pyralis.</title>
        <authorList>
            <consortium name="Photinus pyralis genome working group"/>
            <person name="Fallon T.R."/>
            <person name="Sander Lower S.E."/>
            <person name="Weng J.-K."/>
        </authorList>
    </citation>
    <scope>NUCLEOTIDE SEQUENCE</scope>
    <source>
        <strain evidence="6">TRF0915ILg1</strain>
        <tissue evidence="6">Whole body</tissue>
    </source>
</reference>
<evidence type="ECO:0000259" key="4">
    <source>
        <dbReference type="Pfam" id="PF14214"/>
    </source>
</evidence>
<feature type="domain" description="Helitron helicase-like" evidence="4">
    <location>
        <begin position="412"/>
        <end position="581"/>
    </location>
</feature>
<evidence type="ECO:0000313" key="7">
    <source>
        <dbReference type="Proteomes" id="UP000801492"/>
    </source>
</evidence>
<dbReference type="GO" id="GO:0000723">
    <property type="term" value="P:telomere maintenance"/>
    <property type="evidence" value="ECO:0007669"/>
    <property type="project" value="InterPro"/>
</dbReference>
<comment type="caution">
    <text evidence="6">The sequence shown here is derived from an EMBL/GenBank/DDBJ whole genome shotgun (WGS) entry which is preliminary data.</text>
</comment>
<keyword evidence="1" id="KW-0547">Nucleotide-binding</keyword>
<dbReference type="InterPro" id="IPR010285">
    <property type="entry name" value="DNA_helicase_pif1-like_DEAD"/>
</dbReference>
<dbReference type="GO" id="GO:0016787">
    <property type="term" value="F:hydrolase activity"/>
    <property type="evidence" value="ECO:0007669"/>
    <property type="project" value="UniProtKB-KW"/>
</dbReference>
<keyword evidence="1" id="KW-0227">DNA damage</keyword>
<evidence type="ECO:0000259" key="5">
    <source>
        <dbReference type="Pfam" id="PF21530"/>
    </source>
</evidence>
<feature type="domain" description="DNA helicase Pif1-like 2B" evidence="5">
    <location>
        <begin position="1319"/>
        <end position="1365"/>
    </location>
</feature>
<feature type="compositionally biased region" description="Low complexity" evidence="2">
    <location>
        <begin position="82"/>
        <end position="96"/>
    </location>
</feature>
<dbReference type="GO" id="GO:0006310">
    <property type="term" value="P:DNA recombination"/>
    <property type="evidence" value="ECO:0007669"/>
    <property type="project" value="UniProtKB-KW"/>
</dbReference>
<sequence>MPKKRKSRLAYRKGRAARGRVTSRAPTTVVESTITEIKSEPLPPTLASQAAEPCNIQRRSLKRPRLSVRAPKNARGSRKRLSPLQSSSSLPPLQHSSLLDNNVEYQAIQEAVQQERNQMGRENLPTFLTAATRVGVQTYHLSEMNRVCTFCKAKYFMSEVTTRKNYIKCCRGGSVQLPPIQPAPLSIRNLFVLDGERSRSFRSNILRYNSAFQFVVPKTNSQVISDGDSLVYIIQGKVHYYIPNVNLTNNRDSGSIYFLNSKQALKQRLRNDDQKILNKNVLRLIDNVLRSVNPFADGYKHLRTAYEYEIEQAPQIDRSRRQLVLEFINSRDKPLQHSMVNEVAAIYCSVDSCLPAEPNLRIFFQHQDDLQPVSHENPNVDALTFPLLFPHGDPGLNLKKLYNDNKVNFCQYYMYRLAYRDDYQVFYRGGLVVQQYILHAYIKIEANRLKPIFANQDRIHAEEHMGLADYLHHPYHHPMIILPSSFVGSARSQQQLFQDALAIVSKYDNPSLFITFSCNPKWPAITKSIPEGDNPFDHPMLIARIFQLMLHAFIEDIVTACVFGVPVVQLFVIEFQKNGWPYARIFNVFRKEDKLLDSYRVDQLISAEIPDLTEEPELYELVAAHMIHGPCGVHNLNSWCMEEGQCSKNYPKPLITDTTIQDNGGVIYRRRINDREVVVRRNNNEIKLNNSWVVPYNPYSLLKYRCYVNVEACASAETVRYLINYFFKTPSSDQSLVQIREEDGTITYSEVEAYLNRRFISPLAASWRINQFPMRESTHTVIRLPVHLPKQHTVQLRKNQEVERYELSQLTDWFRLNCEEPEACALLYEEVPLHYVWNNTLWIKRIRGGKRIIVRMFTVCVHSEELYYLRLLLLHVRGATSFNDLRTVDGYLCSNFQEACRRRNLLADESEWHQCIAESVKRRMTSKTRQLFAYILIFCKVSNALALWTEFNADLVEDFTSNGLDEDTAEQKALGEVQEILRIHERESEEFQLPLIGNPVDSSPNRFNVTAERSLGESLCAQLNADQRGIYETVMAAVRDKNSPERLFYLDGPSGSGKTFLCNTIITSLLGDEIIVLSVACTDLAAFILKGSKTVHSQFELPIPVVDDSTSTLEPDTTEGRLVVDAKVIIWDEVNMATRFEFEKVNSLLRSLCQNHLPFGGKIVLLGGDFRQCLPNVHNGHRLAVVDACIKNSHLWLNFIPLRLYTNVRLDADQQAFSRWLLQLGNDTLPHVWIGSRDYVELPSERLVPDIDALIRALFGDVNQNDVCNKAILTPLNESCHIINDRIVGNLPGEARIYCSADSVEDENDYVQVANYPVEFLNSLTPLGMPQHRLTLKVGALITLLRSLNVHRNLCNGTRLMVRHLGTNYIDAERVDASGCLTGERVFIPRIDLSTIGNTLPFKLRRRQFPVRLAYAITINSAQSRTLDAVGIYLPNTVISHGQLYTAFSRVRRLDSVFVCIENTPQQGRLKNDESTFTKNIVYTEIL</sequence>
<feature type="domain" description="DNA helicase Pif1-like DEAD-box helicase" evidence="3">
    <location>
        <begin position="1022"/>
        <end position="1229"/>
    </location>
</feature>
<dbReference type="SUPFAM" id="SSF52540">
    <property type="entry name" value="P-loop containing nucleoside triphosphate hydrolases"/>
    <property type="match status" value="2"/>
</dbReference>
<dbReference type="EC" id="5.6.2.3" evidence="1"/>
<keyword evidence="1" id="KW-0233">DNA recombination</keyword>
<protein>
    <recommendedName>
        <fullName evidence="1">ATP-dependent DNA helicase</fullName>
        <ecNumber evidence="1">5.6.2.3</ecNumber>
    </recommendedName>
</protein>
<dbReference type="GO" id="GO:0006281">
    <property type="term" value="P:DNA repair"/>
    <property type="evidence" value="ECO:0007669"/>
    <property type="project" value="UniProtKB-KW"/>
</dbReference>
<proteinExistence type="inferred from homology"/>
<dbReference type="InterPro" id="IPR027417">
    <property type="entry name" value="P-loop_NTPase"/>
</dbReference>
<dbReference type="Proteomes" id="UP000801492">
    <property type="component" value="Unassembled WGS sequence"/>
</dbReference>
<feature type="compositionally biased region" description="Basic residues" evidence="2">
    <location>
        <begin position="1"/>
        <end position="18"/>
    </location>
</feature>
<evidence type="ECO:0000256" key="1">
    <source>
        <dbReference type="RuleBase" id="RU363044"/>
    </source>
</evidence>
<evidence type="ECO:0000259" key="3">
    <source>
        <dbReference type="Pfam" id="PF05970"/>
    </source>
</evidence>
<dbReference type="Pfam" id="PF05970">
    <property type="entry name" value="PIF1"/>
    <property type="match status" value="1"/>
</dbReference>
<feature type="compositionally biased region" description="Polar residues" evidence="2">
    <location>
        <begin position="24"/>
        <end position="36"/>
    </location>
</feature>
<dbReference type="PANTHER" id="PTHR10492">
    <property type="match status" value="1"/>
</dbReference>
<dbReference type="PANTHER" id="PTHR10492:SF57">
    <property type="entry name" value="ATP-DEPENDENT DNA HELICASE"/>
    <property type="match status" value="1"/>
</dbReference>
<evidence type="ECO:0000256" key="2">
    <source>
        <dbReference type="SAM" id="MobiDB-lite"/>
    </source>
</evidence>
<dbReference type="InterPro" id="IPR025476">
    <property type="entry name" value="Helitron_helicase-like"/>
</dbReference>
<accession>A0A8K0D0A6</accession>
<organism evidence="6 7">
    <name type="scientific">Ignelater luminosus</name>
    <name type="common">Cucubano</name>
    <name type="synonym">Pyrophorus luminosus</name>
    <dbReference type="NCBI Taxonomy" id="2038154"/>
    <lineage>
        <taxon>Eukaryota</taxon>
        <taxon>Metazoa</taxon>
        <taxon>Ecdysozoa</taxon>
        <taxon>Arthropoda</taxon>
        <taxon>Hexapoda</taxon>
        <taxon>Insecta</taxon>
        <taxon>Pterygota</taxon>
        <taxon>Neoptera</taxon>
        <taxon>Endopterygota</taxon>
        <taxon>Coleoptera</taxon>
        <taxon>Polyphaga</taxon>
        <taxon>Elateriformia</taxon>
        <taxon>Elateroidea</taxon>
        <taxon>Elateridae</taxon>
        <taxon>Agrypninae</taxon>
        <taxon>Pyrophorini</taxon>
        <taxon>Ignelater</taxon>
    </lineage>
</organism>
<keyword evidence="1" id="KW-0234">DNA repair</keyword>
<keyword evidence="1" id="KW-0067">ATP-binding</keyword>
<name>A0A8K0D0A6_IGNLU</name>
<dbReference type="OrthoDB" id="8121869at2759"/>
<dbReference type="GO" id="GO:0043139">
    <property type="term" value="F:5'-3' DNA helicase activity"/>
    <property type="evidence" value="ECO:0007669"/>
    <property type="project" value="UniProtKB-EC"/>
</dbReference>
<keyword evidence="1" id="KW-0347">Helicase</keyword>
<comment type="catalytic activity">
    <reaction evidence="1">
        <text>ATP + H2O = ADP + phosphate + H(+)</text>
        <dbReference type="Rhea" id="RHEA:13065"/>
        <dbReference type="ChEBI" id="CHEBI:15377"/>
        <dbReference type="ChEBI" id="CHEBI:15378"/>
        <dbReference type="ChEBI" id="CHEBI:30616"/>
        <dbReference type="ChEBI" id="CHEBI:43474"/>
        <dbReference type="ChEBI" id="CHEBI:456216"/>
        <dbReference type="EC" id="5.6.2.3"/>
    </reaction>
</comment>
<comment type="similarity">
    <text evidence="1">Belongs to the helicase family.</text>
</comment>
<keyword evidence="7" id="KW-1185">Reference proteome</keyword>
<dbReference type="InterPro" id="IPR049163">
    <property type="entry name" value="Pif1-like_2B_dom"/>
</dbReference>
<dbReference type="EMBL" id="VTPC01007324">
    <property type="protein sequence ID" value="KAF2894123.1"/>
    <property type="molecule type" value="Genomic_DNA"/>
</dbReference>
<dbReference type="Pfam" id="PF21530">
    <property type="entry name" value="Pif1_2B_dom"/>
    <property type="match status" value="1"/>
</dbReference>